<name>A0A9X1BB77_9STRE</name>
<organism evidence="3 6">
    <name type="scientific">Streptococcus lactarius</name>
    <dbReference type="NCBI Taxonomy" id="684066"/>
    <lineage>
        <taxon>Bacteria</taxon>
        <taxon>Bacillati</taxon>
        <taxon>Bacillota</taxon>
        <taxon>Bacilli</taxon>
        <taxon>Lactobacillales</taxon>
        <taxon>Streptococcaceae</taxon>
        <taxon>Streptococcus</taxon>
    </lineage>
</organism>
<dbReference type="RefSeq" id="WP_200772938.1">
    <property type="nucleotide sequence ID" value="NZ_CP072329.1"/>
</dbReference>
<evidence type="ECO:0000313" key="3">
    <source>
        <dbReference type="EMBL" id="MBK4779958.1"/>
    </source>
</evidence>
<feature type="domain" description="LXG" evidence="2">
    <location>
        <begin position="1"/>
        <end position="229"/>
    </location>
</feature>
<dbReference type="EMBL" id="MRXX01000008">
    <property type="protein sequence ID" value="MBK4779958.1"/>
    <property type="molecule type" value="Genomic_DNA"/>
</dbReference>
<dbReference type="InterPro" id="IPR006829">
    <property type="entry name" value="LXG_dom"/>
</dbReference>
<dbReference type="PROSITE" id="PS51756">
    <property type="entry name" value="LXG"/>
    <property type="match status" value="1"/>
</dbReference>
<dbReference type="EMBL" id="CP072329">
    <property type="protein sequence ID" value="QUB39178.1"/>
    <property type="molecule type" value="Genomic_DNA"/>
</dbReference>
<proteinExistence type="inferred from homology"/>
<evidence type="ECO:0000313" key="6">
    <source>
        <dbReference type="Proteomes" id="UP001138780"/>
    </source>
</evidence>
<accession>A0A9X1BB77</accession>
<evidence type="ECO:0000259" key="2">
    <source>
        <dbReference type="PROSITE" id="PS51756"/>
    </source>
</evidence>
<reference evidence="3" key="1">
    <citation type="submission" date="2016-12" db="EMBL/GenBank/DDBJ databases">
        <title>Draft genome of Streptococcus lactarius CCUG 66490T type strain.</title>
        <authorList>
            <person name="Salva-Serra F."/>
            <person name="Engstrom-Jakobsson H."/>
            <person name="Thorell K."/>
            <person name="Gomila M."/>
            <person name="Gonzales-Siles L."/>
            <person name="Busquets A."/>
            <person name="Jaen-Luchoro D."/>
            <person name="Karlsson R."/>
            <person name="Kristiansson E."/>
            <person name="Moore E."/>
        </authorList>
    </citation>
    <scope>NUCLEOTIDE SEQUENCE</scope>
    <source>
        <strain evidence="3">CCUG 66490</strain>
    </source>
</reference>
<gene>
    <name evidence="3" type="ORF">BTU61_07095</name>
    <name evidence="4" type="ORF">J4854_01610</name>
</gene>
<evidence type="ECO:0000313" key="4">
    <source>
        <dbReference type="EMBL" id="QUB39178.1"/>
    </source>
</evidence>
<reference evidence="4 5" key="2">
    <citation type="submission" date="2021-03" db="EMBL/GenBank/DDBJ databases">
        <title>Human Oral Microbial Genomes.</title>
        <authorList>
            <person name="Johnston C.D."/>
            <person name="Chen T."/>
            <person name="Dewhirst F.E."/>
        </authorList>
    </citation>
    <scope>NUCLEOTIDE SEQUENCE [LARGE SCALE GENOMIC DNA]</scope>
    <source>
        <strain evidence="4 5">CCUG 66490</strain>
    </source>
</reference>
<dbReference type="AlphaFoldDB" id="A0A9X1BB77"/>
<protein>
    <recommendedName>
        <fullName evidence="2">LXG domain-containing protein</fullName>
    </recommendedName>
</protein>
<dbReference type="Proteomes" id="UP000676511">
    <property type="component" value="Chromosome"/>
</dbReference>
<evidence type="ECO:0000313" key="5">
    <source>
        <dbReference type="Proteomes" id="UP000676511"/>
    </source>
</evidence>
<keyword evidence="5" id="KW-1185">Reference proteome</keyword>
<dbReference type="Proteomes" id="UP001138780">
    <property type="component" value="Unassembled WGS sequence"/>
</dbReference>
<evidence type="ECO:0000256" key="1">
    <source>
        <dbReference type="ARBA" id="ARBA00034117"/>
    </source>
</evidence>
<comment type="similarity">
    <text evidence="1">In the N-terminal section; belongs to the LXG family.</text>
</comment>
<sequence length="556" mass="59008">MVKMVLGSSDTQGQTMSSVGKARVTAYNSAVTALSNFNGAGDLQGSAYDSGKKYGVSVITPLIKGAIMYSEYLSEAVPKLPSKYRSEVGNEDLDSAVLESEIQSLESSISGIRGTFRAMEGSDHADRNVLKSISDRMDTLTSQKNEKMDKLRKLNLFAGSSNEVFEGDAKKSMDTVVKNLSAGLNMIHGDFASFGGTFPKHSGKTLNWAKSIEGEWDKKAKIDEDYQKVLEKANQGKELSDDDVKKIEAYKNRYGRELPDSVTKAVAQFVIKKTKVVARGNSKNDLEKLYKNIQDLDDNDWFKRGAQILGLTPEKLTKAFLQSDGIIGLLDSVDKGTKGRKFVSGVMDAMAWYESLGKRGKIVQTIFEKISDIANPVEAIVKKGLEGVRDTGLAKLGKYMKGGEEASGLLGKGLKYFPKVAKFLGKAGTVLTFADLGITAISSGANEYSKSKDIGKAAGKGALSAISSVGPLEGATIGAAVASFIPVPGVSQAAGAGIGFFVGAGIQGIKALNPKFFDNPVKETKKMIDGAGKALKDFGGAISKGIGGIGKALGFG</sequence>